<evidence type="ECO:0000256" key="3">
    <source>
        <dbReference type="ARBA" id="ARBA00009409"/>
    </source>
</evidence>
<comment type="catalytic activity">
    <reaction evidence="1">
        <text>Hydrolysis of DNA containing ring-opened 7-methylguanine residues, releasing 2,6-diamino-4-hydroxy-5-(N-methyl)formamidopyrimidine.</text>
        <dbReference type="EC" id="3.2.2.23"/>
    </reaction>
</comment>
<dbReference type="OrthoDB" id="9800855at2"/>
<evidence type="ECO:0000256" key="6">
    <source>
        <dbReference type="ARBA" id="ARBA00012720"/>
    </source>
</evidence>
<dbReference type="AlphaFoldDB" id="A0A0F3NMD1"/>
<keyword evidence="10 20" id="KW-0863">Zinc-finger</keyword>
<evidence type="ECO:0000259" key="21">
    <source>
        <dbReference type="PROSITE" id="PS51066"/>
    </source>
</evidence>
<accession>A0A0F3NMD1</accession>
<evidence type="ECO:0000256" key="11">
    <source>
        <dbReference type="ARBA" id="ARBA00022801"/>
    </source>
</evidence>
<dbReference type="NCBIfam" id="NF002211">
    <property type="entry name" value="PRK01103.1"/>
    <property type="match status" value="1"/>
</dbReference>
<dbReference type="EC" id="4.2.99.18" evidence="6"/>
<dbReference type="Gene3D" id="3.20.190.10">
    <property type="entry name" value="MutM-like, N-terminal"/>
    <property type="match status" value="1"/>
</dbReference>
<dbReference type="NCBIfam" id="TIGR00577">
    <property type="entry name" value="fpg"/>
    <property type="match status" value="1"/>
</dbReference>
<gene>
    <name evidence="23" type="primary">mutM</name>
    <name evidence="23" type="ORF">NLO413_0312</name>
</gene>
<keyword evidence="13" id="KW-0238">DNA-binding</keyword>
<dbReference type="SMART" id="SM00898">
    <property type="entry name" value="Fapy_DNA_glyco"/>
    <property type="match status" value="1"/>
</dbReference>
<keyword evidence="16" id="KW-0511">Multifunctional enzyme</keyword>
<evidence type="ECO:0000256" key="20">
    <source>
        <dbReference type="PROSITE-ProRule" id="PRU00391"/>
    </source>
</evidence>
<dbReference type="PANTHER" id="PTHR22993:SF9">
    <property type="entry name" value="FORMAMIDOPYRIMIDINE-DNA GLYCOSYLASE"/>
    <property type="match status" value="1"/>
</dbReference>
<evidence type="ECO:0000256" key="18">
    <source>
        <dbReference type="ARBA" id="ARBA00030638"/>
    </source>
</evidence>
<evidence type="ECO:0000313" key="23">
    <source>
        <dbReference type="EMBL" id="KJV68941.1"/>
    </source>
</evidence>
<dbReference type="SUPFAM" id="SSF46946">
    <property type="entry name" value="S13-like H2TH domain"/>
    <property type="match status" value="1"/>
</dbReference>
<dbReference type="PANTHER" id="PTHR22993">
    <property type="entry name" value="FORMAMIDOPYRIMIDINE-DNA GLYCOSYLASE"/>
    <property type="match status" value="1"/>
</dbReference>
<evidence type="ECO:0000256" key="5">
    <source>
        <dbReference type="ARBA" id="ARBA00012024"/>
    </source>
</evidence>
<dbReference type="RefSeq" id="WP_045808768.1">
    <property type="nucleotide sequence ID" value="NZ_LANX01000001.1"/>
</dbReference>
<dbReference type="PROSITE" id="PS51068">
    <property type="entry name" value="FPG_CAT"/>
    <property type="match status" value="1"/>
</dbReference>
<evidence type="ECO:0000256" key="19">
    <source>
        <dbReference type="ARBA" id="ARBA00044632"/>
    </source>
</evidence>
<comment type="catalytic activity">
    <reaction evidence="19">
        <text>2'-deoxyribonucleotide-(2'-deoxyribose 5'-phosphate)-2'-deoxyribonucleotide-DNA = a 3'-end 2'-deoxyribonucleotide-(2,3-dehydro-2,3-deoxyribose 5'-phosphate)-DNA + a 5'-end 5'-phospho-2'-deoxyribonucleoside-DNA + H(+)</text>
        <dbReference type="Rhea" id="RHEA:66592"/>
        <dbReference type="Rhea" id="RHEA-COMP:13180"/>
        <dbReference type="Rhea" id="RHEA-COMP:16897"/>
        <dbReference type="Rhea" id="RHEA-COMP:17067"/>
        <dbReference type="ChEBI" id="CHEBI:15378"/>
        <dbReference type="ChEBI" id="CHEBI:136412"/>
        <dbReference type="ChEBI" id="CHEBI:157695"/>
        <dbReference type="ChEBI" id="CHEBI:167181"/>
        <dbReference type="EC" id="4.2.99.18"/>
    </reaction>
</comment>
<name>A0A0F3NMD1_9RICK</name>
<dbReference type="EC" id="3.2.2.23" evidence="5"/>
<dbReference type="InterPro" id="IPR000214">
    <property type="entry name" value="Znf_DNA_glyclase/AP_lyase"/>
</dbReference>
<evidence type="ECO:0000256" key="4">
    <source>
        <dbReference type="ARBA" id="ARBA00011245"/>
    </source>
</evidence>
<protein>
    <recommendedName>
        <fullName evidence="7">Formamidopyrimidine-DNA glycosylase</fullName>
        <ecNumber evidence="5">3.2.2.23</ecNumber>
        <ecNumber evidence="6">4.2.99.18</ecNumber>
    </recommendedName>
    <alternativeName>
        <fullName evidence="18">DNA-(apurinic or apyrimidinic site) lyase MutM</fullName>
    </alternativeName>
</protein>
<dbReference type="GO" id="GO:0034039">
    <property type="term" value="F:8-oxo-7,8-dihydroguanine DNA N-glycosylase activity"/>
    <property type="evidence" value="ECO:0007669"/>
    <property type="project" value="TreeGrafter"/>
</dbReference>
<evidence type="ECO:0000256" key="7">
    <source>
        <dbReference type="ARBA" id="ARBA00016240"/>
    </source>
</evidence>
<comment type="similarity">
    <text evidence="3">Belongs to the FPG family.</text>
</comment>
<evidence type="ECO:0000256" key="14">
    <source>
        <dbReference type="ARBA" id="ARBA00023204"/>
    </source>
</evidence>
<evidence type="ECO:0000256" key="9">
    <source>
        <dbReference type="ARBA" id="ARBA00022763"/>
    </source>
</evidence>
<evidence type="ECO:0000256" key="15">
    <source>
        <dbReference type="ARBA" id="ARBA00023239"/>
    </source>
</evidence>
<evidence type="ECO:0000256" key="8">
    <source>
        <dbReference type="ARBA" id="ARBA00022723"/>
    </source>
</evidence>
<keyword evidence="15" id="KW-0456">Lyase</keyword>
<evidence type="ECO:0000256" key="10">
    <source>
        <dbReference type="ARBA" id="ARBA00022771"/>
    </source>
</evidence>
<keyword evidence="11 23" id="KW-0378">Hydrolase</keyword>
<dbReference type="GO" id="GO:0008270">
    <property type="term" value="F:zinc ion binding"/>
    <property type="evidence" value="ECO:0007669"/>
    <property type="project" value="UniProtKB-KW"/>
</dbReference>
<reference evidence="23 24" key="1">
    <citation type="submission" date="2015-02" db="EMBL/GenBank/DDBJ databases">
        <title>Genome Sequencing of Rickettsiales.</title>
        <authorList>
            <person name="Daugherty S.C."/>
            <person name="Su Q."/>
            <person name="Abolude K."/>
            <person name="Beier-Sexton M."/>
            <person name="Carlyon J.A."/>
            <person name="Carter R."/>
            <person name="Day N.P."/>
            <person name="Dumler S.J."/>
            <person name="Dyachenko V."/>
            <person name="Godinez A."/>
            <person name="Kurtti T.J."/>
            <person name="Lichay M."/>
            <person name="Mullins K.E."/>
            <person name="Ott S."/>
            <person name="Pappas-Brown V."/>
            <person name="Paris D.H."/>
            <person name="Patel P."/>
            <person name="Richards A.L."/>
            <person name="Sadzewicz L."/>
            <person name="Sears K."/>
            <person name="Seidman D."/>
            <person name="Sengamalay N."/>
            <person name="Stenos J."/>
            <person name="Tallon L.J."/>
            <person name="Vincent G."/>
            <person name="Fraser C.M."/>
            <person name="Munderloh U."/>
            <person name="Dunning-Hotopp J.C."/>
        </authorList>
    </citation>
    <scope>NUCLEOTIDE SEQUENCE [LARGE SCALE GENOMIC DNA]</scope>
    <source>
        <strain evidence="23 24">RAC413</strain>
    </source>
</reference>
<evidence type="ECO:0000259" key="22">
    <source>
        <dbReference type="PROSITE" id="PS51068"/>
    </source>
</evidence>
<evidence type="ECO:0000256" key="2">
    <source>
        <dbReference type="ARBA" id="ARBA00001947"/>
    </source>
</evidence>
<evidence type="ECO:0000256" key="16">
    <source>
        <dbReference type="ARBA" id="ARBA00023268"/>
    </source>
</evidence>
<organism evidence="23 24">
    <name type="scientific">Candidatus Neoehrlichia procyonis str. RAC413</name>
    <dbReference type="NCBI Taxonomy" id="1359163"/>
    <lineage>
        <taxon>Bacteria</taxon>
        <taxon>Pseudomonadati</taxon>
        <taxon>Pseudomonadota</taxon>
        <taxon>Alphaproteobacteria</taxon>
        <taxon>Rickettsiales</taxon>
        <taxon>Anaplasmataceae</taxon>
        <taxon>Candidatus Neoehrlichia</taxon>
    </lineage>
</organism>
<dbReference type="InterPro" id="IPR020629">
    <property type="entry name" value="FPG_Glyclase"/>
</dbReference>
<dbReference type="GO" id="GO:0006284">
    <property type="term" value="P:base-excision repair"/>
    <property type="evidence" value="ECO:0007669"/>
    <property type="project" value="InterPro"/>
</dbReference>
<dbReference type="InterPro" id="IPR015887">
    <property type="entry name" value="DNA_glyclase_Znf_dom_DNA_BS"/>
</dbReference>
<feature type="domain" description="Formamidopyrimidine-DNA glycosylase catalytic" evidence="22">
    <location>
        <begin position="2"/>
        <end position="113"/>
    </location>
</feature>
<dbReference type="CDD" id="cd08966">
    <property type="entry name" value="EcFpg-like_N"/>
    <property type="match status" value="1"/>
</dbReference>
<keyword evidence="8" id="KW-0479">Metal-binding</keyword>
<proteinExistence type="inferred from homology"/>
<dbReference type="SMART" id="SM01232">
    <property type="entry name" value="H2TH"/>
    <property type="match status" value="1"/>
</dbReference>
<keyword evidence="17 23" id="KW-0326">Glycosidase</keyword>
<comment type="caution">
    <text evidence="23">The sequence shown here is derived from an EMBL/GenBank/DDBJ whole genome shotgun (WGS) entry which is preliminary data.</text>
</comment>
<evidence type="ECO:0000313" key="24">
    <source>
        <dbReference type="Proteomes" id="UP000033562"/>
    </source>
</evidence>
<dbReference type="Proteomes" id="UP000033562">
    <property type="component" value="Unassembled WGS sequence"/>
</dbReference>
<comment type="subunit">
    <text evidence="4">Monomer.</text>
</comment>
<keyword evidence="9" id="KW-0227">DNA damage</keyword>
<dbReference type="GO" id="GO:0003684">
    <property type="term" value="F:damaged DNA binding"/>
    <property type="evidence" value="ECO:0007669"/>
    <property type="project" value="InterPro"/>
</dbReference>
<evidence type="ECO:0000256" key="13">
    <source>
        <dbReference type="ARBA" id="ARBA00023125"/>
    </source>
</evidence>
<dbReference type="PROSITE" id="PS51066">
    <property type="entry name" value="ZF_FPG_2"/>
    <property type="match status" value="1"/>
</dbReference>
<dbReference type="PATRIC" id="fig|1359163.3.peg.303"/>
<dbReference type="Pfam" id="PF06831">
    <property type="entry name" value="H2TH"/>
    <property type="match status" value="1"/>
</dbReference>
<evidence type="ECO:0000256" key="17">
    <source>
        <dbReference type="ARBA" id="ARBA00023295"/>
    </source>
</evidence>
<sequence>MPELPEVEVITRFFCGKILNKSVLDVIIHRADLRIPVGKNFRDLVLNQKILNIYRKAKYIIILLSNHQRIIIHLGMSGKLFYTKDYKFNTHDHIVFVLNDKSYVTFNDARRFGLVAIFDDMQYVNFCKKFGIEPLCKEFNAHYLSHYLTRCSIKSLLMNNKIVVGIGNIYASEILFKARILPYRVADTLSFNECIQITQTTKVVLDCAIKAGGSTIKDYISPIGLRGYFQENFMVYGRMEQPCYLCKSSIQKIKQSGRSTFFCYKCQF</sequence>
<comment type="cofactor">
    <cofactor evidence="2">
        <name>Zn(2+)</name>
        <dbReference type="ChEBI" id="CHEBI:29105"/>
    </cofactor>
</comment>
<dbReference type="GO" id="GO:0140078">
    <property type="term" value="F:class I DNA-(apurinic or apyrimidinic site) endonuclease activity"/>
    <property type="evidence" value="ECO:0007669"/>
    <property type="project" value="UniProtKB-EC"/>
</dbReference>
<dbReference type="InterPro" id="IPR012319">
    <property type="entry name" value="FPG_cat"/>
</dbReference>
<dbReference type="EMBL" id="LANX01000001">
    <property type="protein sequence ID" value="KJV68941.1"/>
    <property type="molecule type" value="Genomic_DNA"/>
</dbReference>
<dbReference type="Gene3D" id="1.10.8.50">
    <property type="match status" value="1"/>
</dbReference>
<dbReference type="InterPro" id="IPR015886">
    <property type="entry name" value="H2TH_FPG"/>
</dbReference>
<keyword evidence="24" id="KW-1185">Reference proteome</keyword>
<dbReference type="InterPro" id="IPR035937">
    <property type="entry name" value="FPG_N"/>
</dbReference>
<feature type="domain" description="FPG-type" evidence="21">
    <location>
        <begin position="234"/>
        <end position="268"/>
    </location>
</feature>
<dbReference type="Pfam" id="PF01149">
    <property type="entry name" value="Fapy_DNA_glyco"/>
    <property type="match status" value="1"/>
</dbReference>
<evidence type="ECO:0000256" key="12">
    <source>
        <dbReference type="ARBA" id="ARBA00022833"/>
    </source>
</evidence>
<dbReference type="InterPro" id="IPR010979">
    <property type="entry name" value="Ribosomal_uS13-like_H2TH"/>
</dbReference>
<keyword evidence="12" id="KW-0862">Zinc</keyword>
<keyword evidence="14" id="KW-0234">DNA repair</keyword>
<dbReference type="SUPFAM" id="SSF57716">
    <property type="entry name" value="Glucocorticoid receptor-like (DNA-binding domain)"/>
    <property type="match status" value="1"/>
</dbReference>
<dbReference type="PROSITE" id="PS01242">
    <property type="entry name" value="ZF_FPG_1"/>
    <property type="match status" value="1"/>
</dbReference>
<dbReference type="STRING" id="1359163.NLO413_0312"/>
<dbReference type="SUPFAM" id="SSF81624">
    <property type="entry name" value="N-terminal domain of MutM-like DNA repair proteins"/>
    <property type="match status" value="1"/>
</dbReference>
<evidence type="ECO:0000256" key="1">
    <source>
        <dbReference type="ARBA" id="ARBA00001668"/>
    </source>
</evidence>
<dbReference type="FunFam" id="1.10.8.50:FF:000003">
    <property type="entry name" value="Formamidopyrimidine-DNA glycosylase"/>
    <property type="match status" value="1"/>
</dbReference>